<gene>
    <name evidence="1" type="ORF">NCTC11189_00022</name>
</gene>
<dbReference type="EMBL" id="CABEHV010000003">
    <property type="protein sequence ID" value="VTS15697.1"/>
    <property type="molecule type" value="Genomic_DNA"/>
</dbReference>
<dbReference type="AlphaFoldDB" id="A0A4V6L0D9"/>
<organism evidence="1 2">
    <name type="scientific">Streptococcus mitis</name>
    <dbReference type="NCBI Taxonomy" id="28037"/>
    <lineage>
        <taxon>Bacteria</taxon>
        <taxon>Bacillati</taxon>
        <taxon>Bacillota</taxon>
        <taxon>Bacilli</taxon>
        <taxon>Lactobacillales</taxon>
        <taxon>Streptococcaceae</taxon>
        <taxon>Streptococcus</taxon>
        <taxon>Streptococcus mitis group</taxon>
    </lineage>
</organism>
<reference evidence="1 2" key="1">
    <citation type="submission" date="2019-05" db="EMBL/GenBank/DDBJ databases">
        <authorList>
            <consortium name="Pathogen Informatics"/>
        </authorList>
    </citation>
    <scope>NUCLEOTIDE SEQUENCE [LARGE SCALE GENOMIC DNA]</scope>
    <source>
        <strain evidence="1 2">NCTC11189</strain>
    </source>
</reference>
<protein>
    <submittedName>
        <fullName evidence="1">Uncharacterized protein</fullName>
    </submittedName>
</protein>
<evidence type="ECO:0000313" key="1">
    <source>
        <dbReference type="EMBL" id="VTS15697.1"/>
    </source>
</evidence>
<sequence length="82" mass="9561">MNKIEAEKERIFKELQKEIQAGLEAYERGECIPLEEVREHLLGSDSKALLDKLQDEANQIVADMEQGNYFTKEELMKRYGID</sequence>
<name>A0A4V6L0D9_STRMT</name>
<dbReference type="RefSeq" id="WP_143951812.1">
    <property type="nucleotide sequence ID" value="NZ_CABEHV010000003.1"/>
</dbReference>
<proteinExistence type="predicted"/>
<dbReference type="Proteomes" id="UP000387692">
    <property type="component" value="Unassembled WGS sequence"/>
</dbReference>
<evidence type="ECO:0000313" key="2">
    <source>
        <dbReference type="Proteomes" id="UP000387692"/>
    </source>
</evidence>
<accession>A0A4V6L0D9</accession>